<dbReference type="InterPro" id="IPR039538">
    <property type="entry name" value="BetI_C"/>
</dbReference>
<evidence type="ECO:0000256" key="2">
    <source>
        <dbReference type="ARBA" id="ARBA00023015"/>
    </source>
</evidence>
<protein>
    <submittedName>
        <fullName evidence="7">Transcriptional regulator, TetR family</fullName>
    </submittedName>
</protein>
<gene>
    <name evidence="7" type="ORF">SAMN05444320_11867</name>
</gene>
<dbReference type="InterPro" id="IPR009057">
    <property type="entry name" value="Homeodomain-like_sf"/>
</dbReference>
<feature type="domain" description="HTH tetR-type" evidence="6">
    <location>
        <begin position="8"/>
        <end position="68"/>
    </location>
</feature>
<keyword evidence="4" id="KW-0804">Transcription</keyword>
<reference evidence="7 8" key="1">
    <citation type="submission" date="2016-11" db="EMBL/GenBank/DDBJ databases">
        <authorList>
            <person name="Jaros S."/>
            <person name="Januszkiewicz K."/>
            <person name="Wedrychowicz H."/>
        </authorList>
    </citation>
    <scope>NUCLEOTIDE SEQUENCE [LARGE SCALE GENOMIC DNA]</scope>
    <source>
        <strain evidence="7 8">DSM 44523</strain>
    </source>
</reference>
<dbReference type="EMBL" id="FQVN01000018">
    <property type="protein sequence ID" value="SHH01296.1"/>
    <property type="molecule type" value="Genomic_DNA"/>
</dbReference>
<dbReference type="SUPFAM" id="SSF48498">
    <property type="entry name" value="Tetracyclin repressor-like, C-terminal domain"/>
    <property type="match status" value="1"/>
</dbReference>
<dbReference type="Gene3D" id="1.10.357.10">
    <property type="entry name" value="Tetracycline Repressor, domain 2"/>
    <property type="match status" value="1"/>
</dbReference>
<evidence type="ECO:0000256" key="5">
    <source>
        <dbReference type="PROSITE-ProRule" id="PRU00335"/>
    </source>
</evidence>
<keyword evidence="8" id="KW-1185">Reference proteome</keyword>
<dbReference type="PANTHER" id="PTHR30055">
    <property type="entry name" value="HTH-TYPE TRANSCRIPTIONAL REGULATOR RUTR"/>
    <property type="match status" value="1"/>
</dbReference>
<sequence length="210" mass="22923">MPKLVDHDQRRAELARVVWEVIGRDGIEAATVRRIAEEAGLSIGGLRHYFDSQRGLLRFAAEAVGRSVGARVTELLRADLSGVDRARALLAEMLPLDADRRVEADVWLACLVRARTDASMGDLRGIAWAGERHICRLAVAFRCDARPPEVVGDELQDPSLERQARRLHVFLDGLTLQAATYPGELSTGEALDLLGAELDLIAELVAAPAD</sequence>
<dbReference type="OrthoDB" id="9816296at2"/>
<dbReference type="Pfam" id="PF13977">
    <property type="entry name" value="TetR_C_6"/>
    <property type="match status" value="1"/>
</dbReference>
<keyword evidence="2" id="KW-0805">Transcription regulation</keyword>
<name>A0A1M5PHM1_STRHI</name>
<dbReference type="SUPFAM" id="SSF46689">
    <property type="entry name" value="Homeodomain-like"/>
    <property type="match status" value="1"/>
</dbReference>
<dbReference type="Pfam" id="PF00440">
    <property type="entry name" value="TetR_N"/>
    <property type="match status" value="1"/>
</dbReference>
<dbReference type="GO" id="GO:0003700">
    <property type="term" value="F:DNA-binding transcription factor activity"/>
    <property type="evidence" value="ECO:0007669"/>
    <property type="project" value="TreeGrafter"/>
</dbReference>
<organism evidence="7 8">
    <name type="scientific">Streptoalloteichus hindustanus</name>
    <dbReference type="NCBI Taxonomy" id="2017"/>
    <lineage>
        <taxon>Bacteria</taxon>
        <taxon>Bacillati</taxon>
        <taxon>Actinomycetota</taxon>
        <taxon>Actinomycetes</taxon>
        <taxon>Pseudonocardiales</taxon>
        <taxon>Pseudonocardiaceae</taxon>
        <taxon>Streptoalloteichus</taxon>
    </lineage>
</organism>
<dbReference type="STRING" id="2017.SAMN05444320_11867"/>
<evidence type="ECO:0000256" key="3">
    <source>
        <dbReference type="ARBA" id="ARBA00023125"/>
    </source>
</evidence>
<dbReference type="AlphaFoldDB" id="A0A1M5PHM1"/>
<dbReference type="PROSITE" id="PS50977">
    <property type="entry name" value="HTH_TETR_2"/>
    <property type="match status" value="1"/>
</dbReference>
<accession>A0A1M5PHM1</accession>
<evidence type="ECO:0000256" key="1">
    <source>
        <dbReference type="ARBA" id="ARBA00022491"/>
    </source>
</evidence>
<dbReference type="GO" id="GO:0000976">
    <property type="term" value="F:transcription cis-regulatory region binding"/>
    <property type="evidence" value="ECO:0007669"/>
    <property type="project" value="TreeGrafter"/>
</dbReference>
<evidence type="ECO:0000313" key="8">
    <source>
        <dbReference type="Proteomes" id="UP000184501"/>
    </source>
</evidence>
<dbReference type="InterPro" id="IPR036271">
    <property type="entry name" value="Tet_transcr_reg_TetR-rel_C_sf"/>
</dbReference>
<dbReference type="RefSeq" id="WP_073489910.1">
    <property type="nucleotide sequence ID" value="NZ_FQVN01000018.1"/>
</dbReference>
<dbReference type="InterPro" id="IPR001647">
    <property type="entry name" value="HTH_TetR"/>
</dbReference>
<dbReference type="Proteomes" id="UP000184501">
    <property type="component" value="Unassembled WGS sequence"/>
</dbReference>
<dbReference type="InterPro" id="IPR023772">
    <property type="entry name" value="DNA-bd_HTH_TetR-type_CS"/>
</dbReference>
<feature type="DNA-binding region" description="H-T-H motif" evidence="5">
    <location>
        <begin position="31"/>
        <end position="50"/>
    </location>
</feature>
<dbReference type="PROSITE" id="PS01081">
    <property type="entry name" value="HTH_TETR_1"/>
    <property type="match status" value="1"/>
</dbReference>
<proteinExistence type="predicted"/>
<evidence type="ECO:0000259" key="6">
    <source>
        <dbReference type="PROSITE" id="PS50977"/>
    </source>
</evidence>
<keyword evidence="3 5" id="KW-0238">DNA-binding</keyword>
<evidence type="ECO:0000313" key="7">
    <source>
        <dbReference type="EMBL" id="SHH01296.1"/>
    </source>
</evidence>
<evidence type="ECO:0000256" key="4">
    <source>
        <dbReference type="ARBA" id="ARBA00023163"/>
    </source>
</evidence>
<keyword evidence="1" id="KW-0678">Repressor</keyword>
<dbReference type="PANTHER" id="PTHR30055:SF226">
    <property type="entry name" value="HTH-TYPE TRANSCRIPTIONAL REGULATOR PKSA"/>
    <property type="match status" value="1"/>
</dbReference>
<dbReference type="InterPro" id="IPR050109">
    <property type="entry name" value="HTH-type_TetR-like_transc_reg"/>
</dbReference>